<dbReference type="PROSITE" id="PS00629">
    <property type="entry name" value="IMP_1"/>
    <property type="match status" value="1"/>
</dbReference>
<evidence type="ECO:0000256" key="7">
    <source>
        <dbReference type="ARBA" id="ARBA00022723"/>
    </source>
</evidence>
<evidence type="ECO:0000313" key="15">
    <source>
        <dbReference type="EMBL" id="APT86381.1"/>
    </source>
</evidence>
<evidence type="ECO:0000313" key="16">
    <source>
        <dbReference type="EMBL" id="GEB97529.1"/>
    </source>
</evidence>
<dbReference type="InterPro" id="IPR000760">
    <property type="entry name" value="Inositol_monophosphatase-like"/>
</dbReference>
<dbReference type="Pfam" id="PF00459">
    <property type="entry name" value="Inositol_P"/>
    <property type="match status" value="1"/>
</dbReference>
<dbReference type="GO" id="GO:0008934">
    <property type="term" value="F:inositol monophosphate 1-phosphatase activity"/>
    <property type="evidence" value="ECO:0007669"/>
    <property type="project" value="TreeGrafter"/>
</dbReference>
<dbReference type="PROSITE" id="PS00630">
    <property type="entry name" value="IMP_2"/>
    <property type="match status" value="1"/>
</dbReference>
<dbReference type="EC" id="3.1.3.15" evidence="13"/>
<evidence type="ECO:0000256" key="4">
    <source>
        <dbReference type="ARBA" id="ARBA00009759"/>
    </source>
</evidence>
<dbReference type="GO" id="GO:0007165">
    <property type="term" value="P:signal transduction"/>
    <property type="evidence" value="ECO:0007669"/>
    <property type="project" value="TreeGrafter"/>
</dbReference>
<dbReference type="UniPathway" id="UPA00031">
    <property type="reaction ID" value="UER00013"/>
</dbReference>
<evidence type="ECO:0000256" key="13">
    <source>
        <dbReference type="NCBIfam" id="TIGR02067"/>
    </source>
</evidence>
<dbReference type="PANTHER" id="PTHR20854:SF4">
    <property type="entry name" value="INOSITOL-1-MONOPHOSPHATASE-RELATED"/>
    <property type="match status" value="1"/>
</dbReference>
<dbReference type="Gene3D" id="3.30.540.10">
    <property type="entry name" value="Fructose-1,6-Bisphosphatase, subunit A, domain 1"/>
    <property type="match status" value="1"/>
</dbReference>
<dbReference type="GO" id="GO:0004401">
    <property type="term" value="F:histidinol-phosphatase activity"/>
    <property type="evidence" value="ECO:0007669"/>
    <property type="project" value="UniProtKB-UniRule"/>
</dbReference>
<dbReference type="InterPro" id="IPR020583">
    <property type="entry name" value="Inositol_monoP_metal-BS"/>
</dbReference>
<comment type="catalytic activity">
    <reaction evidence="1">
        <text>a myo-inositol phosphate + H2O = myo-inositol + phosphate</text>
        <dbReference type="Rhea" id="RHEA:24056"/>
        <dbReference type="ChEBI" id="CHEBI:15377"/>
        <dbReference type="ChEBI" id="CHEBI:17268"/>
        <dbReference type="ChEBI" id="CHEBI:43474"/>
        <dbReference type="ChEBI" id="CHEBI:84139"/>
        <dbReference type="EC" id="3.1.3.25"/>
    </reaction>
</comment>
<dbReference type="Gene3D" id="3.40.190.80">
    <property type="match status" value="1"/>
</dbReference>
<dbReference type="STRING" id="28028.CFLV_03710"/>
<dbReference type="Proteomes" id="UP000185479">
    <property type="component" value="Chromosome"/>
</dbReference>
<name>A0A1L7CKI9_CORFL</name>
<evidence type="ECO:0000256" key="6">
    <source>
        <dbReference type="ARBA" id="ARBA00022605"/>
    </source>
</evidence>
<feature type="binding site" evidence="14">
    <location>
        <position position="88"/>
    </location>
    <ligand>
        <name>Mg(2+)</name>
        <dbReference type="ChEBI" id="CHEBI:18420"/>
        <label>1</label>
        <note>catalytic</note>
    </ligand>
</feature>
<comment type="pathway">
    <text evidence="3">Amino-acid biosynthesis; L-histidine biosynthesis; L-histidine from 5-phospho-alpha-D-ribose 1-diphosphate: step 8/9.</text>
</comment>
<keyword evidence="6" id="KW-0028">Amino-acid biosynthesis</keyword>
<dbReference type="GO" id="GO:0046872">
    <property type="term" value="F:metal ion binding"/>
    <property type="evidence" value="ECO:0007669"/>
    <property type="project" value="UniProtKB-KW"/>
</dbReference>
<comment type="catalytic activity">
    <reaction evidence="11">
        <text>L-histidinol phosphate + H2O = L-histidinol + phosphate</text>
        <dbReference type="Rhea" id="RHEA:14465"/>
        <dbReference type="ChEBI" id="CHEBI:15377"/>
        <dbReference type="ChEBI" id="CHEBI:43474"/>
        <dbReference type="ChEBI" id="CHEBI:57699"/>
        <dbReference type="ChEBI" id="CHEBI:57980"/>
        <dbReference type="EC" id="3.1.3.15"/>
    </reaction>
</comment>
<evidence type="ECO:0000256" key="11">
    <source>
        <dbReference type="ARBA" id="ARBA00049158"/>
    </source>
</evidence>
<dbReference type="SUPFAM" id="SSF56655">
    <property type="entry name" value="Carbohydrate phosphatase"/>
    <property type="match status" value="1"/>
</dbReference>
<feature type="binding site" evidence="14">
    <location>
        <position position="214"/>
    </location>
    <ligand>
        <name>Mg(2+)</name>
        <dbReference type="ChEBI" id="CHEBI:18420"/>
        <label>1</label>
        <note>catalytic</note>
    </ligand>
</feature>
<feature type="binding site" evidence="14">
    <location>
        <position position="69"/>
    </location>
    <ligand>
        <name>Mg(2+)</name>
        <dbReference type="ChEBI" id="CHEBI:18420"/>
        <label>1</label>
        <note>catalytic</note>
    </ligand>
</feature>
<dbReference type="PANTHER" id="PTHR20854">
    <property type="entry name" value="INOSITOL MONOPHOSPHATASE"/>
    <property type="match status" value="1"/>
</dbReference>
<accession>A0A1L7CKI9</accession>
<dbReference type="RefSeq" id="WP_075729379.1">
    <property type="nucleotide sequence ID" value="NZ_BJNB01000012.1"/>
</dbReference>
<organism evidence="15 17">
    <name type="scientific">Corynebacterium flavescens</name>
    <dbReference type="NCBI Taxonomy" id="28028"/>
    <lineage>
        <taxon>Bacteria</taxon>
        <taxon>Bacillati</taxon>
        <taxon>Actinomycetota</taxon>
        <taxon>Actinomycetes</taxon>
        <taxon>Mycobacteriales</taxon>
        <taxon>Corynebacteriaceae</taxon>
        <taxon>Corynebacterium</taxon>
    </lineage>
</organism>
<proteinExistence type="inferred from homology"/>
<gene>
    <name evidence="16" type="primary">hisN</name>
    <name evidence="16" type="ORF">CFL01nite_10240</name>
    <name evidence="15" type="ORF">CFLV_03710</name>
</gene>
<dbReference type="Proteomes" id="UP000315353">
    <property type="component" value="Unassembled WGS sequence"/>
</dbReference>
<feature type="binding site" evidence="14">
    <location>
        <position position="85"/>
    </location>
    <ligand>
        <name>Mg(2+)</name>
        <dbReference type="ChEBI" id="CHEBI:18420"/>
        <label>1</label>
        <note>catalytic</note>
    </ligand>
</feature>
<evidence type="ECO:0000256" key="9">
    <source>
        <dbReference type="ARBA" id="ARBA00022842"/>
    </source>
</evidence>
<keyword evidence="10" id="KW-0368">Histidine biosynthesis</keyword>
<reference evidence="15 17" key="1">
    <citation type="submission" date="2014-08" db="EMBL/GenBank/DDBJ databases">
        <title>Complete genome sequence of Corynebacterium flavescens OJ8(T)(=DSM 20296(T)), isolated from cheese.</title>
        <authorList>
            <person name="Ruckert C."/>
            <person name="Albersmeier A."/>
            <person name="Winkler A."/>
            <person name="Kalinowski J."/>
        </authorList>
    </citation>
    <scope>NUCLEOTIDE SEQUENCE [LARGE SCALE GENOMIC DNA]</scope>
    <source>
        <strain evidence="15 17">OJ8</strain>
    </source>
</reference>
<evidence type="ECO:0000256" key="8">
    <source>
        <dbReference type="ARBA" id="ARBA00022801"/>
    </source>
</evidence>
<evidence type="ECO:0000256" key="1">
    <source>
        <dbReference type="ARBA" id="ARBA00001033"/>
    </source>
</evidence>
<evidence type="ECO:0000256" key="14">
    <source>
        <dbReference type="PIRSR" id="PIRSR600760-2"/>
    </source>
</evidence>
<comment type="cofactor">
    <cofactor evidence="2 14">
        <name>Mg(2+)</name>
        <dbReference type="ChEBI" id="CHEBI:18420"/>
    </cofactor>
</comment>
<evidence type="ECO:0000313" key="17">
    <source>
        <dbReference type="Proteomes" id="UP000185479"/>
    </source>
</evidence>
<keyword evidence="17" id="KW-1185">Reference proteome</keyword>
<dbReference type="AlphaFoldDB" id="A0A1L7CKI9"/>
<evidence type="ECO:0000256" key="10">
    <source>
        <dbReference type="ARBA" id="ARBA00023102"/>
    </source>
</evidence>
<reference evidence="16 18" key="2">
    <citation type="submission" date="2019-06" db="EMBL/GenBank/DDBJ databases">
        <title>Whole genome shotgun sequence of Corynebacterium flavescens NBRC 14136.</title>
        <authorList>
            <person name="Hosoyama A."/>
            <person name="Uohara A."/>
            <person name="Ohji S."/>
            <person name="Ichikawa N."/>
        </authorList>
    </citation>
    <scope>NUCLEOTIDE SEQUENCE [LARGE SCALE GENOMIC DNA]</scope>
    <source>
        <strain evidence="16 18">NBRC 14136</strain>
    </source>
</reference>
<dbReference type="NCBIfam" id="TIGR02067">
    <property type="entry name" value="his_9_HisN"/>
    <property type="match status" value="1"/>
</dbReference>
<protein>
    <recommendedName>
        <fullName evidence="5 13">Histidinol-phosphatase</fullName>
        <ecNumber evidence="13">3.1.3.15</ecNumber>
    </recommendedName>
</protein>
<dbReference type="PRINTS" id="PR00377">
    <property type="entry name" value="IMPHPHTASES"/>
</dbReference>
<evidence type="ECO:0000256" key="12">
    <source>
        <dbReference type="ARBA" id="ARBA00053547"/>
    </source>
</evidence>
<evidence type="ECO:0000256" key="2">
    <source>
        <dbReference type="ARBA" id="ARBA00001946"/>
    </source>
</evidence>
<dbReference type="GeneID" id="82879827"/>
<dbReference type="GO" id="GO:0006020">
    <property type="term" value="P:inositol metabolic process"/>
    <property type="evidence" value="ECO:0007669"/>
    <property type="project" value="TreeGrafter"/>
</dbReference>
<evidence type="ECO:0000256" key="5">
    <source>
        <dbReference type="ARBA" id="ARBA00021697"/>
    </source>
</evidence>
<keyword evidence="9 14" id="KW-0460">Magnesium</keyword>
<keyword evidence="8" id="KW-0378">Hydrolase</keyword>
<dbReference type="InterPro" id="IPR020550">
    <property type="entry name" value="Inositol_monophosphatase_CS"/>
</dbReference>
<dbReference type="EMBL" id="BJNB01000012">
    <property type="protein sequence ID" value="GEB97529.1"/>
    <property type="molecule type" value="Genomic_DNA"/>
</dbReference>
<dbReference type="EMBL" id="CP009246">
    <property type="protein sequence ID" value="APT86381.1"/>
    <property type="molecule type" value="Genomic_DNA"/>
</dbReference>
<dbReference type="InterPro" id="IPR011809">
    <property type="entry name" value="His_9_proposed"/>
</dbReference>
<dbReference type="KEGG" id="cfc:CFLV_03710"/>
<feature type="binding site" evidence="14">
    <location>
        <position position="87"/>
    </location>
    <ligand>
        <name>Mg(2+)</name>
        <dbReference type="ChEBI" id="CHEBI:18420"/>
        <label>1</label>
        <note>catalytic</note>
    </ligand>
</feature>
<comment type="similarity">
    <text evidence="4">Belongs to the inositol monophosphatase superfamily.</text>
</comment>
<comment type="function">
    <text evidence="12">Catalyzes the dephosphorylation of histidinol-phosphate to histidinol, the direct precursor of histidine.</text>
</comment>
<sequence>MGKYKEDLGLALEMAGHADVVTMDRFEAADLSVKDKPDMTPVSDADLDCEKLIRSELKRTRPRDEVLGEEFGGEACFSGRQWVIDPIDGTKNFVRGVPVWATLISLLEDGEPVVSVVSAPALRRRWYAAKGAGAYRVFGGEPKRLQVSRVSDFQHASLSMSSLSGWKEHGLREEFIALTDKVWRLRGYGDFWNYCLVAEGAVDIAAEPEVSLWDLAAPSLLVTEAGGTFTSLEGVAGPHGGSALASNGLLHDQVLSSLHPPLGD</sequence>
<evidence type="ECO:0000313" key="18">
    <source>
        <dbReference type="Proteomes" id="UP000315353"/>
    </source>
</evidence>
<dbReference type="OrthoDB" id="9772456at2"/>
<evidence type="ECO:0000256" key="3">
    <source>
        <dbReference type="ARBA" id="ARBA00004970"/>
    </source>
</evidence>
<dbReference type="GO" id="GO:0046854">
    <property type="term" value="P:phosphatidylinositol phosphate biosynthetic process"/>
    <property type="evidence" value="ECO:0007669"/>
    <property type="project" value="InterPro"/>
</dbReference>
<keyword evidence="7 14" id="KW-0479">Metal-binding</keyword>
<dbReference type="GO" id="GO:0000105">
    <property type="term" value="P:L-histidine biosynthetic process"/>
    <property type="evidence" value="ECO:0007669"/>
    <property type="project" value="UniProtKB-UniRule"/>
</dbReference>
<dbReference type="FunFam" id="3.30.540.10:FF:000003">
    <property type="entry name" value="Inositol-1-monophosphatase"/>
    <property type="match status" value="1"/>
</dbReference>